<dbReference type="CDD" id="cd00293">
    <property type="entry name" value="USP-like"/>
    <property type="match status" value="1"/>
</dbReference>
<dbReference type="AlphaFoldDB" id="A0A161IIJ1"/>
<sequence>MATTSERPIVVGIDGSPEASRALAYAVRQAERESCSLLLVNAIHETVPVGPMLPLISAEPLADVGRQLLAEARDVVEQLSDGRVAVRLQEALGPAVEALAAAGARARLVVLGHRPTSLIGRMFTGSTTFGVVARATCPVVSVPPDRTPQDAALRVVAAVDGSPCSADVLARAFVAAEQRSARLEVVHCWRLHPFYSYLVDEWSVQEQWGTQAHGIIDRLVAEAAREHPGVPVECQVEYADVADTLVRRSSGADLLVMGRHGHGARGSRPVPAVLGSVTRTVLQHTHCPVEVVPPRSSTDTSLERREAARTIAAGTALDPSDVAAPVGGPPPGGTSP</sequence>
<dbReference type="InterPro" id="IPR006016">
    <property type="entry name" value="UspA"/>
</dbReference>
<protein>
    <submittedName>
        <fullName evidence="4">Universal stress protein</fullName>
    </submittedName>
</protein>
<dbReference type="KEGG" id="ido:I598_0302"/>
<dbReference type="Proteomes" id="UP000076794">
    <property type="component" value="Chromosome"/>
</dbReference>
<dbReference type="STRING" id="1300344.I598_0302"/>
<dbReference type="PATRIC" id="fig|1300344.3.peg.300"/>
<feature type="domain" description="UspA" evidence="3">
    <location>
        <begin position="7"/>
        <end position="143"/>
    </location>
</feature>
<dbReference type="InterPro" id="IPR014729">
    <property type="entry name" value="Rossmann-like_a/b/a_fold"/>
</dbReference>
<dbReference type="PANTHER" id="PTHR46268">
    <property type="entry name" value="STRESS RESPONSE PROTEIN NHAX"/>
    <property type="match status" value="1"/>
</dbReference>
<dbReference type="PRINTS" id="PR01438">
    <property type="entry name" value="UNVRSLSTRESS"/>
</dbReference>
<dbReference type="OrthoDB" id="267918at2"/>
<reference evidence="4 5" key="1">
    <citation type="submission" date="2016-01" db="EMBL/GenBank/DDBJ databases">
        <title>Complete genome sequence of a soil Actinobacterium, Isoptericola dokdonensis DS-3.</title>
        <authorList>
            <person name="Kwon S.-K."/>
            <person name="Kim J.F."/>
        </authorList>
    </citation>
    <scope>NUCLEOTIDE SEQUENCE [LARGE SCALE GENOMIC DNA]</scope>
    <source>
        <strain evidence="4 5">DS-3</strain>
    </source>
</reference>
<evidence type="ECO:0000313" key="4">
    <source>
        <dbReference type="EMBL" id="ANC29890.1"/>
    </source>
</evidence>
<dbReference type="InterPro" id="IPR006015">
    <property type="entry name" value="Universal_stress_UspA"/>
</dbReference>
<accession>A0A161IIJ1</accession>
<gene>
    <name evidence="4" type="ORF">I598_0302</name>
</gene>
<evidence type="ECO:0000256" key="2">
    <source>
        <dbReference type="SAM" id="MobiDB-lite"/>
    </source>
</evidence>
<dbReference type="Pfam" id="PF00582">
    <property type="entry name" value="Usp"/>
    <property type="match status" value="2"/>
</dbReference>
<proteinExistence type="inferred from homology"/>
<keyword evidence="5" id="KW-1185">Reference proteome</keyword>
<feature type="region of interest" description="Disordered" evidence="2">
    <location>
        <begin position="311"/>
        <end position="336"/>
    </location>
</feature>
<feature type="domain" description="UspA" evidence="3">
    <location>
        <begin position="154"/>
        <end position="293"/>
    </location>
</feature>
<comment type="similarity">
    <text evidence="1">Belongs to the universal stress protein A family.</text>
</comment>
<evidence type="ECO:0000313" key="5">
    <source>
        <dbReference type="Proteomes" id="UP000076794"/>
    </source>
</evidence>
<evidence type="ECO:0000259" key="3">
    <source>
        <dbReference type="Pfam" id="PF00582"/>
    </source>
</evidence>
<dbReference type="EMBL" id="CP014209">
    <property type="protein sequence ID" value="ANC29890.1"/>
    <property type="molecule type" value="Genomic_DNA"/>
</dbReference>
<dbReference type="SUPFAM" id="SSF52402">
    <property type="entry name" value="Adenine nucleotide alpha hydrolases-like"/>
    <property type="match status" value="2"/>
</dbReference>
<feature type="compositionally biased region" description="Pro residues" evidence="2">
    <location>
        <begin position="327"/>
        <end position="336"/>
    </location>
</feature>
<evidence type="ECO:0000256" key="1">
    <source>
        <dbReference type="ARBA" id="ARBA00008791"/>
    </source>
</evidence>
<organism evidence="4 5">
    <name type="scientific">Isoptericola dokdonensis DS-3</name>
    <dbReference type="NCBI Taxonomy" id="1300344"/>
    <lineage>
        <taxon>Bacteria</taxon>
        <taxon>Bacillati</taxon>
        <taxon>Actinomycetota</taxon>
        <taxon>Actinomycetes</taxon>
        <taxon>Micrococcales</taxon>
        <taxon>Promicromonosporaceae</taxon>
        <taxon>Isoptericola</taxon>
    </lineage>
</organism>
<name>A0A161IIJ1_9MICO</name>
<dbReference type="Gene3D" id="3.40.50.620">
    <property type="entry name" value="HUPs"/>
    <property type="match status" value="2"/>
</dbReference>
<dbReference type="RefSeq" id="WP_068200664.1">
    <property type="nucleotide sequence ID" value="NZ_CP014209.1"/>
</dbReference>
<dbReference type="PANTHER" id="PTHR46268:SF15">
    <property type="entry name" value="UNIVERSAL STRESS PROTEIN HP_0031"/>
    <property type="match status" value="1"/>
</dbReference>